<dbReference type="GO" id="GO:0004109">
    <property type="term" value="F:coproporphyrinogen oxidase activity"/>
    <property type="evidence" value="ECO:0007669"/>
    <property type="project" value="InterPro"/>
</dbReference>
<evidence type="ECO:0000256" key="7">
    <source>
        <dbReference type="ARBA" id="ARBA00022691"/>
    </source>
</evidence>
<comment type="catalytic activity">
    <reaction evidence="14 15">
        <text>coproporphyrinogen III + 2 S-adenosyl-L-methionine = protoporphyrinogen IX + 2 5'-deoxyadenosine + 2 L-methionine + 2 CO2</text>
        <dbReference type="Rhea" id="RHEA:15425"/>
        <dbReference type="ChEBI" id="CHEBI:16526"/>
        <dbReference type="ChEBI" id="CHEBI:17319"/>
        <dbReference type="ChEBI" id="CHEBI:57307"/>
        <dbReference type="ChEBI" id="CHEBI:57309"/>
        <dbReference type="ChEBI" id="CHEBI:57844"/>
        <dbReference type="ChEBI" id="CHEBI:59789"/>
        <dbReference type="EC" id="1.3.98.3"/>
    </reaction>
</comment>
<dbReference type="InterPro" id="IPR023404">
    <property type="entry name" value="rSAM_horseshoe"/>
</dbReference>
<feature type="binding site" evidence="16">
    <location>
        <position position="187"/>
    </location>
    <ligand>
        <name>S-adenosyl-L-methionine</name>
        <dbReference type="ChEBI" id="CHEBI:59789"/>
        <label>2</label>
    </ligand>
</feature>
<evidence type="ECO:0000313" key="19">
    <source>
        <dbReference type="EMBL" id="AQQ60547.1"/>
    </source>
</evidence>
<dbReference type="InterPro" id="IPR010723">
    <property type="entry name" value="HemN_C"/>
</dbReference>
<dbReference type="GO" id="GO:0006782">
    <property type="term" value="P:protoporphyrinogen IX biosynthetic process"/>
    <property type="evidence" value="ECO:0007669"/>
    <property type="project" value="UniProtKB-UniPathway"/>
</dbReference>
<evidence type="ECO:0000256" key="6">
    <source>
        <dbReference type="ARBA" id="ARBA00022490"/>
    </source>
</evidence>
<dbReference type="AlphaFoldDB" id="A0A1Q2LKA8"/>
<evidence type="ECO:0000259" key="18">
    <source>
        <dbReference type="PROSITE" id="PS51918"/>
    </source>
</evidence>
<comment type="cofactor">
    <cofactor evidence="15 17">
        <name>[4Fe-4S] cluster</name>
        <dbReference type="ChEBI" id="CHEBI:49883"/>
    </cofactor>
    <text evidence="15 17">Binds 1 [4Fe-4S] cluster. The cluster is coordinated with 3 cysteines and an exchangeable S-adenosyl-L-methionine.</text>
</comment>
<dbReference type="UniPathway" id="UPA00251">
    <property type="reaction ID" value="UER00323"/>
</dbReference>
<keyword evidence="11 15" id="KW-0411">Iron-sulfur</keyword>
<dbReference type="GO" id="GO:0046872">
    <property type="term" value="F:metal ion binding"/>
    <property type="evidence" value="ECO:0007669"/>
    <property type="project" value="UniProtKB-KW"/>
</dbReference>
<dbReference type="NCBIfam" id="TIGR00538">
    <property type="entry name" value="hemN"/>
    <property type="match status" value="1"/>
</dbReference>
<dbReference type="SFLD" id="SFLDF00277">
    <property type="entry name" value="oxygen-independent_coproporphy"/>
    <property type="match status" value="1"/>
</dbReference>
<dbReference type="Proteomes" id="UP000188298">
    <property type="component" value="Chromosome"/>
</dbReference>
<dbReference type="SMART" id="SM00729">
    <property type="entry name" value="Elp3"/>
    <property type="match status" value="1"/>
</dbReference>
<dbReference type="EMBL" id="CP019645">
    <property type="protein sequence ID" value="AQQ60547.1"/>
    <property type="molecule type" value="Genomic_DNA"/>
</dbReference>
<keyword evidence="12 15" id="KW-0627">Porphyrin biosynthesis</keyword>
<evidence type="ECO:0000256" key="4">
    <source>
        <dbReference type="ARBA" id="ARBA00011245"/>
    </source>
</evidence>
<feature type="binding site" evidence="16">
    <location>
        <begin position="115"/>
        <end position="116"/>
    </location>
    <ligand>
        <name>S-adenosyl-L-methionine</name>
        <dbReference type="ChEBI" id="CHEBI:59789"/>
        <label>2</label>
    </ligand>
</feature>
<dbReference type="CDD" id="cd01335">
    <property type="entry name" value="Radical_SAM"/>
    <property type="match status" value="1"/>
</dbReference>
<dbReference type="InterPro" id="IPR007197">
    <property type="entry name" value="rSAM"/>
</dbReference>
<dbReference type="KEGG" id="hbl:XJ32_11205"/>
<proteinExistence type="inferred from homology"/>
<sequence>MYESIDFSALAKHSKPGPRYTSYPTANEFHKDFNATTLLESFNRADSKYRDKDLSLYTHLPFCKSACYFCGCNVIYTSKEDKKERYIKYLEKELALLKDSMDTKRKVAQFHFGGGTPTFFDAKQLQTITQMIRHTFPNFSESCEISCEIDPRHFSEDQMRVLKDCGFNRISFGVQDFDDKVQQHINRIQPFSLVESSVALARKYGIDSINFDLIYGLPYQSEKSFANTLESVIKLSPERLAIFNYAHVPWVKKTMRKIDETTLPSPEEKLKILQNTIEFLHANDYEMIGMDHFAKKSDSLSIAKNKGELRRNFQGYTTKGFSQTIGIGLTSIGEGVDYYTQNYKDMMSYENSLDNNTLPVAQGILLSPEDILRKEVIMSLMNNAKLDFKAINESFGIDCITHFSSEFESLKPMCELGLLTIDSNSIQVSATGKMLIRNIAMVFDTYLVKNITKQFSKTI</sequence>
<evidence type="ECO:0000256" key="14">
    <source>
        <dbReference type="ARBA" id="ARBA00048321"/>
    </source>
</evidence>
<feature type="binding site" evidence="16">
    <location>
        <position position="148"/>
    </location>
    <ligand>
        <name>S-adenosyl-L-methionine</name>
        <dbReference type="ChEBI" id="CHEBI:59789"/>
        <label>1</label>
    </ligand>
</feature>
<keyword evidence="7 15" id="KW-0949">S-adenosyl-L-methionine</keyword>
<evidence type="ECO:0000256" key="2">
    <source>
        <dbReference type="ARBA" id="ARBA00004785"/>
    </source>
</evidence>
<dbReference type="PROSITE" id="PS51918">
    <property type="entry name" value="RADICAL_SAM"/>
    <property type="match status" value="1"/>
</dbReference>
<dbReference type="SFLD" id="SFLDG01082">
    <property type="entry name" value="B12-binding_domain_containing"/>
    <property type="match status" value="1"/>
</dbReference>
<dbReference type="GO" id="GO:0005737">
    <property type="term" value="C:cytoplasm"/>
    <property type="evidence" value="ECO:0007669"/>
    <property type="project" value="UniProtKB-SubCell"/>
</dbReference>
<organism evidence="19 20">
    <name type="scientific">Helicobacter bilis</name>
    <dbReference type="NCBI Taxonomy" id="37372"/>
    <lineage>
        <taxon>Bacteria</taxon>
        <taxon>Pseudomonadati</taxon>
        <taxon>Campylobacterota</taxon>
        <taxon>Epsilonproteobacteria</taxon>
        <taxon>Campylobacterales</taxon>
        <taxon>Helicobacteraceae</taxon>
        <taxon>Helicobacter</taxon>
    </lineage>
</organism>
<dbReference type="GO" id="GO:0051989">
    <property type="term" value="F:coproporphyrinogen dehydrogenase activity"/>
    <property type="evidence" value="ECO:0007669"/>
    <property type="project" value="UniProtKB-EC"/>
</dbReference>
<dbReference type="SFLD" id="SFLDS00029">
    <property type="entry name" value="Radical_SAM"/>
    <property type="match status" value="1"/>
</dbReference>
<feature type="domain" description="Radical SAM core" evidence="18">
    <location>
        <begin position="48"/>
        <end position="280"/>
    </location>
</feature>
<keyword evidence="8 15" id="KW-0479">Metal-binding</keyword>
<feature type="binding site" evidence="17">
    <location>
        <position position="63"/>
    </location>
    <ligand>
        <name>[4Fe-4S] cluster</name>
        <dbReference type="ChEBI" id="CHEBI:49883"/>
        <note>4Fe-4S-S-AdoMet</note>
    </ligand>
</feature>
<gene>
    <name evidence="19" type="ORF">XJ32_11205</name>
</gene>
<dbReference type="InterPro" id="IPR004558">
    <property type="entry name" value="Coprogen_oxidase_HemN"/>
</dbReference>
<dbReference type="Pfam" id="PF04055">
    <property type="entry name" value="Radical_SAM"/>
    <property type="match status" value="1"/>
</dbReference>
<feature type="binding site" evidence="16">
    <location>
        <position position="332"/>
    </location>
    <ligand>
        <name>S-adenosyl-L-methionine</name>
        <dbReference type="ChEBI" id="CHEBI:59789"/>
        <label>1</label>
    </ligand>
</feature>
<feature type="binding site" evidence="16">
    <location>
        <position position="114"/>
    </location>
    <ligand>
        <name>S-adenosyl-L-methionine</name>
        <dbReference type="ChEBI" id="CHEBI:59789"/>
        <label>1</label>
    </ligand>
</feature>
<evidence type="ECO:0000256" key="16">
    <source>
        <dbReference type="PIRSR" id="PIRSR000167-1"/>
    </source>
</evidence>
<dbReference type="PIRSF" id="PIRSF000167">
    <property type="entry name" value="HemN"/>
    <property type="match status" value="1"/>
</dbReference>
<evidence type="ECO:0000256" key="5">
    <source>
        <dbReference type="ARBA" id="ARBA00022485"/>
    </source>
</evidence>
<dbReference type="PANTHER" id="PTHR13932:SF6">
    <property type="entry name" value="OXYGEN-INDEPENDENT COPROPORPHYRINOGEN III OXIDASE"/>
    <property type="match status" value="1"/>
</dbReference>
<keyword evidence="9 15" id="KW-0560">Oxidoreductase</keyword>
<comment type="pathway">
    <text evidence="2 15">Porphyrin-containing compound metabolism; protoporphyrin-IX biosynthesis; protoporphyrinogen-IX from coproporphyrinogen-III (AdoMet route): step 1/1.</text>
</comment>
<reference evidence="19 20" key="1">
    <citation type="submission" date="2017-02" db="EMBL/GenBank/DDBJ databases">
        <title>Whole genome sequencing of Helicobacter bilis strain AAQJH.</title>
        <authorList>
            <person name="Conlan S."/>
            <person name="Thomas P.J."/>
            <person name="Mullikin J."/>
            <person name="Palmore T.N."/>
            <person name="Frank K.M."/>
            <person name="Segre J.A."/>
        </authorList>
    </citation>
    <scope>NUCLEOTIDE SEQUENCE [LARGE SCALE GENOMIC DNA]</scope>
    <source>
        <strain evidence="19 20">AAQJH</strain>
    </source>
</reference>
<name>A0A1Q2LKA8_9HELI</name>
<evidence type="ECO:0000256" key="17">
    <source>
        <dbReference type="PIRSR" id="PIRSR000167-2"/>
    </source>
</evidence>
<dbReference type="FunFam" id="1.10.10.920:FF:000001">
    <property type="entry name" value="Coproporphyrinogen-III oxidase"/>
    <property type="match status" value="1"/>
</dbReference>
<dbReference type="InterPro" id="IPR006638">
    <property type="entry name" value="Elp3/MiaA/NifB-like_rSAM"/>
</dbReference>
<evidence type="ECO:0000256" key="15">
    <source>
        <dbReference type="PIRNR" id="PIRNR000167"/>
    </source>
</evidence>
<dbReference type="PANTHER" id="PTHR13932">
    <property type="entry name" value="COPROPORPHYRINIGEN III OXIDASE"/>
    <property type="match status" value="1"/>
</dbReference>
<dbReference type="Gene3D" id="3.80.30.20">
    <property type="entry name" value="tm_1862 like domain"/>
    <property type="match status" value="1"/>
</dbReference>
<dbReference type="InterPro" id="IPR058240">
    <property type="entry name" value="rSAM_sf"/>
</dbReference>
<feature type="binding site" evidence="16">
    <location>
        <position position="175"/>
    </location>
    <ligand>
        <name>S-adenosyl-L-methionine</name>
        <dbReference type="ChEBI" id="CHEBI:59789"/>
        <label>2</label>
    </ligand>
</feature>
<accession>A0A1Q2LKA8</accession>
<feature type="binding site" evidence="17">
    <location>
        <position position="67"/>
    </location>
    <ligand>
        <name>[4Fe-4S] cluster</name>
        <dbReference type="ChEBI" id="CHEBI:49883"/>
        <note>4Fe-4S-S-AdoMet</note>
    </ligand>
</feature>
<comment type="similarity">
    <text evidence="3 15">Belongs to the anaerobic coproporphyrinogen-III oxidase family.</text>
</comment>
<evidence type="ECO:0000256" key="11">
    <source>
        <dbReference type="ARBA" id="ARBA00023014"/>
    </source>
</evidence>
<comment type="function">
    <text evidence="13">Involved in the heme biosynthesis. Catalyzes the anaerobic oxidative decarboxylation of propionate groups of rings A and B of coproporphyrinogen III to yield the vinyl groups in protoporphyrinogen IX.</text>
</comment>
<protein>
    <recommendedName>
        <fullName evidence="15">Coproporphyrinogen-III oxidase</fullName>
        <ecNumber evidence="15">1.3.98.3</ecNumber>
    </recommendedName>
</protein>
<dbReference type="Pfam" id="PF06969">
    <property type="entry name" value="HemN_C"/>
    <property type="match status" value="1"/>
</dbReference>
<keyword evidence="10 15" id="KW-0408">Iron</keyword>
<evidence type="ECO:0000256" key="13">
    <source>
        <dbReference type="ARBA" id="ARBA00024295"/>
    </source>
</evidence>
<evidence type="ECO:0000256" key="12">
    <source>
        <dbReference type="ARBA" id="ARBA00023244"/>
    </source>
</evidence>
<evidence type="ECO:0000256" key="8">
    <source>
        <dbReference type="ARBA" id="ARBA00022723"/>
    </source>
</evidence>
<feature type="binding site" evidence="16">
    <location>
        <begin position="69"/>
        <end position="71"/>
    </location>
    <ligand>
        <name>S-adenosyl-L-methionine</name>
        <dbReference type="ChEBI" id="CHEBI:59789"/>
        <label>2</label>
    </ligand>
</feature>
<feature type="binding site" evidence="16">
    <location>
        <position position="212"/>
    </location>
    <ligand>
        <name>S-adenosyl-L-methionine</name>
        <dbReference type="ChEBI" id="CHEBI:59789"/>
        <label>2</label>
    </ligand>
</feature>
<comment type="subunit">
    <text evidence="4">Monomer.</text>
</comment>
<dbReference type="Gene3D" id="1.10.10.920">
    <property type="match status" value="1"/>
</dbReference>
<keyword evidence="6 15" id="KW-0963">Cytoplasm</keyword>
<keyword evidence="5 15" id="KW-0004">4Fe-4S</keyword>
<comment type="subcellular location">
    <subcellularLocation>
        <location evidence="1 15">Cytoplasm</location>
    </subcellularLocation>
</comment>
<feature type="binding site" evidence="17">
    <location>
        <position position="70"/>
    </location>
    <ligand>
        <name>[4Fe-4S] cluster</name>
        <dbReference type="ChEBI" id="CHEBI:49883"/>
        <note>4Fe-4S-S-AdoMet</note>
    </ligand>
</feature>
<evidence type="ECO:0000256" key="3">
    <source>
        <dbReference type="ARBA" id="ARBA00005493"/>
    </source>
</evidence>
<dbReference type="FunFam" id="3.80.30.20:FF:000012">
    <property type="entry name" value="Coproporphyrinogen-III oxidase"/>
    <property type="match status" value="1"/>
</dbReference>
<evidence type="ECO:0000256" key="9">
    <source>
        <dbReference type="ARBA" id="ARBA00023002"/>
    </source>
</evidence>
<evidence type="ECO:0000313" key="20">
    <source>
        <dbReference type="Proteomes" id="UP000188298"/>
    </source>
</evidence>
<dbReference type="InterPro" id="IPR034505">
    <property type="entry name" value="Coproporphyrinogen-III_oxidase"/>
</dbReference>
<dbReference type="GO" id="GO:0051539">
    <property type="term" value="F:4 iron, 4 sulfur cluster binding"/>
    <property type="evidence" value="ECO:0007669"/>
    <property type="project" value="UniProtKB-KW"/>
</dbReference>
<dbReference type="EC" id="1.3.98.3" evidence="15"/>
<evidence type="ECO:0000256" key="1">
    <source>
        <dbReference type="ARBA" id="ARBA00004496"/>
    </source>
</evidence>
<dbReference type="SUPFAM" id="SSF102114">
    <property type="entry name" value="Radical SAM enzymes"/>
    <property type="match status" value="1"/>
</dbReference>
<evidence type="ECO:0000256" key="10">
    <source>
        <dbReference type="ARBA" id="ARBA00023004"/>
    </source>
</evidence>
<feature type="binding site" evidence="16">
    <location>
        <position position="246"/>
    </location>
    <ligand>
        <name>S-adenosyl-L-methionine</name>
        <dbReference type="ChEBI" id="CHEBI:59789"/>
        <label>2</label>
    </ligand>
</feature>
<dbReference type="SFLD" id="SFLDG01065">
    <property type="entry name" value="anaerobic_coproporphyrinogen-I"/>
    <property type="match status" value="1"/>
</dbReference>
<feature type="binding site" evidence="16">
    <location>
        <position position="57"/>
    </location>
    <ligand>
        <name>S-adenosyl-L-methionine</name>
        <dbReference type="ChEBI" id="CHEBI:59789"/>
        <label>1</label>
    </ligand>
</feature>
<dbReference type="RefSeq" id="WP_077389850.1">
    <property type="nucleotide sequence ID" value="NZ_CP019645.1"/>
</dbReference>